<evidence type="ECO:0000256" key="2">
    <source>
        <dbReference type="ARBA" id="ARBA00009677"/>
    </source>
</evidence>
<dbReference type="AlphaFoldDB" id="A0A235CPJ1"/>
<organism evidence="10 12">
    <name type="scientific">Oceanimonas baumannii</name>
    <dbReference type="NCBI Taxonomy" id="129578"/>
    <lineage>
        <taxon>Bacteria</taxon>
        <taxon>Pseudomonadati</taxon>
        <taxon>Pseudomonadota</taxon>
        <taxon>Gammaproteobacteria</taxon>
        <taxon>Aeromonadales</taxon>
        <taxon>Aeromonadaceae</taxon>
        <taxon>Oceanimonas</taxon>
    </lineage>
</organism>
<dbReference type="EMBL" id="SODO01000003">
    <property type="protein sequence ID" value="TDW60207.1"/>
    <property type="molecule type" value="Genomic_DNA"/>
</dbReference>
<dbReference type="PANTHER" id="PTHR30435:SF18">
    <property type="entry name" value="FLAGELLAR BASAL-BODY ROD PROTEIN FLGF"/>
    <property type="match status" value="1"/>
</dbReference>
<evidence type="ECO:0000313" key="12">
    <source>
        <dbReference type="Proteomes" id="UP000243640"/>
    </source>
</evidence>
<evidence type="ECO:0000256" key="1">
    <source>
        <dbReference type="ARBA" id="ARBA00004117"/>
    </source>
</evidence>
<dbReference type="OrthoDB" id="9804559at2"/>
<comment type="caution">
    <text evidence="10">The sequence shown here is derived from an EMBL/GenBank/DDBJ whole genome shotgun (WGS) entry which is preliminary data.</text>
</comment>
<sequence length="243" mass="25697">MDRLLYTAMSGAQHAMMAQGIRANNLANANTQGFRADYEQASARFLEGDGLHTRALAQSLPAGTNMAAGPLQATGRDLDIAIQGEGFIAVQSEGNDEGYTRAGNMLISPAGELTINGRPVVGEDGPLVLPEFSRLEIGRDGTVSVTPPGGGAQIEGGRIKLVRPDEGLLKKGLDGLFYPEQPGALAMDEEVVIKQGHLEGANVNVVEEMVQTMALGRQFELQVRAMKTADDQARAGARLIRGS</sequence>
<feature type="domain" description="Flagellar basal body rod protein N-terminal" evidence="7">
    <location>
        <begin position="5"/>
        <end position="35"/>
    </location>
</feature>
<evidence type="ECO:0000259" key="7">
    <source>
        <dbReference type="Pfam" id="PF00460"/>
    </source>
</evidence>
<evidence type="ECO:0000313" key="10">
    <source>
        <dbReference type="EMBL" id="OYD25785.1"/>
    </source>
</evidence>
<evidence type="ECO:0000256" key="3">
    <source>
        <dbReference type="ARBA" id="ARBA00023143"/>
    </source>
</evidence>
<feature type="domain" description="Flagellar basal-body/hook protein C-terminal" evidence="8">
    <location>
        <begin position="194"/>
        <end position="239"/>
    </location>
</feature>
<dbReference type="Pfam" id="PF06429">
    <property type="entry name" value="Flg_bbr_C"/>
    <property type="match status" value="1"/>
</dbReference>
<evidence type="ECO:0000256" key="4">
    <source>
        <dbReference type="ARBA" id="ARBA00038560"/>
    </source>
</evidence>
<evidence type="ECO:0000259" key="8">
    <source>
        <dbReference type="Pfam" id="PF06429"/>
    </source>
</evidence>
<dbReference type="InterPro" id="IPR001444">
    <property type="entry name" value="Flag_bb_rod_N"/>
</dbReference>
<dbReference type="Proteomes" id="UP000295058">
    <property type="component" value="Unassembled WGS sequence"/>
</dbReference>
<evidence type="ECO:0000313" key="11">
    <source>
        <dbReference type="EMBL" id="TDW60207.1"/>
    </source>
</evidence>
<dbReference type="InterPro" id="IPR053967">
    <property type="entry name" value="LlgE_F_G-like_D1"/>
</dbReference>
<evidence type="ECO:0000259" key="9">
    <source>
        <dbReference type="Pfam" id="PF22692"/>
    </source>
</evidence>
<gene>
    <name evidence="10" type="ORF">B6S09_02785</name>
    <name evidence="11" type="ORF">LY04_01202</name>
</gene>
<dbReference type="RefSeq" id="WP_094276974.1">
    <property type="nucleotide sequence ID" value="NZ_NQJF01000002.1"/>
</dbReference>
<comment type="similarity">
    <text evidence="2 6">Belongs to the flagella basal body rod proteins family.</text>
</comment>
<dbReference type="Pfam" id="PF22692">
    <property type="entry name" value="LlgE_F_G_D1"/>
    <property type="match status" value="1"/>
</dbReference>
<keyword evidence="10" id="KW-0969">Cilium</keyword>
<comment type="subcellular location">
    <subcellularLocation>
        <location evidence="1 6">Bacterial flagellum basal body</location>
    </subcellularLocation>
</comment>
<keyword evidence="3 6" id="KW-0975">Bacterial flagellum</keyword>
<keyword evidence="10" id="KW-0282">Flagellum</keyword>
<dbReference type="NCBIfam" id="TIGR03506">
    <property type="entry name" value="FlgEFG_subfam"/>
    <property type="match status" value="1"/>
</dbReference>
<feature type="domain" description="Flagellar hook protein FlgE/F/G-like D1" evidence="9">
    <location>
        <begin position="81"/>
        <end position="145"/>
    </location>
</feature>
<dbReference type="InterPro" id="IPR020013">
    <property type="entry name" value="Flagellar_FlgE/F/G"/>
</dbReference>
<proteinExistence type="inferred from homology"/>
<dbReference type="NCBIfam" id="NF009280">
    <property type="entry name" value="PRK12640.1"/>
    <property type="match status" value="1"/>
</dbReference>
<dbReference type="GO" id="GO:0030694">
    <property type="term" value="C:bacterial-type flagellum basal body, rod"/>
    <property type="evidence" value="ECO:0007669"/>
    <property type="project" value="UniProtKB-UniRule"/>
</dbReference>
<dbReference type="InterPro" id="IPR037925">
    <property type="entry name" value="FlgE/F/G-like"/>
</dbReference>
<dbReference type="PANTHER" id="PTHR30435">
    <property type="entry name" value="FLAGELLAR PROTEIN"/>
    <property type="match status" value="1"/>
</dbReference>
<reference evidence="10 12" key="1">
    <citation type="submission" date="2017-08" db="EMBL/GenBank/DDBJ databases">
        <title>Draft Genome Sequence of the Marine Bacterium Oceanimonas baumannii ATCC 700832.</title>
        <authorList>
            <person name="Mcclelland W.D."/>
            <person name="Brennan M.A."/>
            <person name="Trachtenberg A.M."/>
            <person name="Maclea K.S."/>
        </authorList>
    </citation>
    <scope>NUCLEOTIDE SEQUENCE [LARGE SCALE GENOMIC DNA]</scope>
    <source>
        <strain evidence="10 12">ATCC 700832</strain>
    </source>
</reference>
<evidence type="ECO:0000256" key="6">
    <source>
        <dbReference type="RuleBase" id="RU362116"/>
    </source>
</evidence>
<protein>
    <recommendedName>
        <fullName evidence="5 6">Flagellar basal-body rod protein FlgF</fullName>
    </recommendedName>
</protein>
<dbReference type="Pfam" id="PF00460">
    <property type="entry name" value="Flg_bb_rod"/>
    <property type="match status" value="1"/>
</dbReference>
<evidence type="ECO:0000256" key="5">
    <source>
        <dbReference type="ARBA" id="ARBA00040228"/>
    </source>
</evidence>
<dbReference type="InterPro" id="IPR010930">
    <property type="entry name" value="Flg_bb/hook_C_dom"/>
</dbReference>
<name>A0A235CPJ1_9GAMM</name>
<accession>A0A235CPJ1</accession>
<dbReference type="Proteomes" id="UP000243640">
    <property type="component" value="Unassembled WGS sequence"/>
</dbReference>
<evidence type="ECO:0000313" key="13">
    <source>
        <dbReference type="Proteomes" id="UP000295058"/>
    </source>
</evidence>
<keyword evidence="10" id="KW-0966">Cell projection</keyword>
<keyword evidence="13" id="KW-1185">Reference proteome</keyword>
<dbReference type="EMBL" id="NQJF01000002">
    <property type="protein sequence ID" value="OYD25785.1"/>
    <property type="molecule type" value="Genomic_DNA"/>
</dbReference>
<comment type="subunit">
    <text evidence="4 6">The basal body constitutes a major portion of the flagellar organelle and consists of five rings (E,L,P,S, and M) mounted on a central rod. The rod consists of about 26 subunits of FlgG in the distal portion, and FlgB, FlgC and FlgF are thought to build up the proximal portion of the rod with about 6 subunits each.</text>
</comment>
<reference evidence="11 13" key="2">
    <citation type="submission" date="2019-03" db="EMBL/GenBank/DDBJ databases">
        <title>Genomic Encyclopedia of Archaeal and Bacterial Type Strains, Phase II (KMG-II): from individual species to whole genera.</title>
        <authorList>
            <person name="Goeker M."/>
        </authorList>
    </citation>
    <scope>NUCLEOTIDE SEQUENCE [LARGE SCALE GENOMIC DNA]</scope>
    <source>
        <strain evidence="11 13">DSM 15594</strain>
    </source>
</reference>
<dbReference type="SUPFAM" id="SSF117143">
    <property type="entry name" value="Flagellar hook protein flgE"/>
    <property type="match status" value="1"/>
</dbReference>
<dbReference type="GO" id="GO:0071978">
    <property type="term" value="P:bacterial-type flagellum-dependent swarming motility"/>
    <property type="evidence" value="ECO:0007669"/>
    <property type="project" value="TreeGrafter"/>
</dbReference>